<dbReference type="Pfam" id="PF02653">
    <property type="entry name" value="BPD_transp_2"/>
    <property type="match status" value="1"/>
</dbReference>
<dbReference type="GO" id="GO:0022857">
    <property type="term" value="F:transmembrane transporter activity"/>
    <property type="evidence" value="ECO:0007669"/>
    <property type="project" value="InterPro"/>
</dbReference>
<accession>A0A2P8DH18</accession>
<feature type="transmembrane region" description="Helical" evidence="7">
    <location>
        <begin position="31"/>
        <end position="50"/>
    </location>
</feature>
<gene>
    <name evidence="8" type="ORF">CLV63_11191</name>
</gene>
<reference evidence="8 9" key="1">
    <citation type="submission" date="2018-03" db="EMBL/GenBank/DDBJ databases">
        <title>Genomic Encyclopedia of Archaeal and Bacterial Type Strains, Phase II (KMG-II): from individual species to whole genera.</title>
        <authorList>
            <person name="Goeker M."/>
        </authorList>
    </citation>
    <scope>NUCLEOTIDE SEQUENCE [LARGE SCALE GENOMIC DNA]</scope>
    <source>
        <strain evidence="8 9">DSM 45312</strain>
    </source>
</reference>
<evidence type="ECO:0000256" key="5">
    <source>
        <dbReference type="ARBA" id="ARBA00023136"/>
    </source>
</evidence>
<evidence type="ECO:0000313" key="8">
    <source>
        <dbReference type="EMBL" id="PSK96496.1"/>
    </source>
</evidence>
<sequence>MSPPTAAPPAPQPDTPSPLARAGSRVASARMPTYAITGLLVVTVAATAMLQSGFFTAYGLSSTFATILPLATIAVAQTIIVLSGGIDLSIGTIVTLSSAVTVVLMEGDNARLPLAIAAGVAAGAACGLVNGLIVAVLRLQPIVATFATSFMFGGAALLVLPSPGGSASPVLTETYRMVLALIIPVPALLLLILWLVWRILRAHRVGQYLYAVGGSAAASYTSAVPVTRVRVLAYTLGGTVAALAGVALLADSGSGDPFIGNELTLGSIAALVIGGTRLRGGAGGAGGAILGAIVLSLIQGLVFFAGIPTDARELVYGGIMIAAIALAGLLTAGGPRQPGRTA</sequence>
<dbReference type="GO" id="GO:0005886">
    <property type="term" value="C:plasma membrane"/>
    <property type="evidence" value="ECO:0007669"/>
    <property type="project" value="UniProtKB-SubCell"/>
</dbReference>
<evidence type="ECO:0000256" key="7">
    <source>
        <dbReference type="SAM" id="Phobius"/>
    </source>
</evidence>
<comment type="caution">
    <text evidence="8">The sequence shown here is derived from an EMBL/GenBank/DDBJ whole genome shotgun (WGS) entry which is preliminary data.</text>
</comment>
<evidence type="ECO:0000256" key="1">
    <source>
        <dbReference type="ARBA" id="ARBA00004651"/>
    </source>
</evidence>
<dbReference type="PANTHER" id="PTHR32196:SF63">
    <property type="entry name" value="INNER MEMBRANE ABC TRANSPORTER PERMEASE PROTEIN YJFF"/>
    <property type="match status" value="1"/>
</dbReference>
<proteinExistence type="predicted"/>
<feature type="compositionally biased region" description="Pro residues" evidence="6">
    <location>
        <begin position="1"/>
        <end position="16"/>
    </location>
</feature>
<dbReference type="InterPro" id="IPR001851">
    <property type="entry name" value="ABC_transp_permease"/>
</dbReference>
<keyword evidence="4 7" id="KW-1133">Transmembrane helix</keyword>
<protein>
    <submittedName>
        <fullName evidence="8">Monosaccharide ABC transporter membrane protein (CUT2 family)</fullName>
    </submittedName>
</protein>
<feature type="transmembrane region" description="Helical" evidence="7">
    <location>
        <begin position="88"/>
        <end position="105"/>
    </location>
</feature>
<feature type="transmembrane region" description="Helical" evidence="7">
    <location>
        <begin position="174"/>
        <end position="196"/>
    </location>
</feature>
<feature type="region of interest" description="Disordered" evidence="6">
    <location>
        <begin position="1"/>
        <end position="22"/>
    </location>
</feature>
<keyword evidence="2" id="KW-1003">Cell membrane</keyword>
<evidence type="ECO:0000256" key="3">
    <source>
        <dbReference type="ARBA" id="ARBA00022692"/>
    </source>
</evidence>
<comment type="subcellular location">
    <subcellularLocation>
        <location evidence="1">Cell membrane</location>
        <topology evidence="1">Multi-pass membrane protein</topology>
    </subcellularLocation>
</comment>
<keyword evidence="5 7" id="KW-0472">Membrane</keyword>
<dbReference type="PANTHER" id="PTHR32196">
    <property type="entry name" value="ABC TRANSPORTER PERMEASE PROTEIN YPHD-RELATED-RELATED"/>
    <property type="match status" value="1"/>
</dbReference>
<feature type="transmembrane region" description="Helical" evidence="7">
    <location>
        <begin position="232"/>
        <end position="250"/>
    </location>
</feature>
<dbReference type="Proteomes" id="UP000240542">
    <property type="component" value="Unassembled WGS sequence"/>
</dbReference>
<feature type="transmembrane region" description="Helical" evidence="7">
    <location>
        <begin position="142"/>
        <end position="162"/>
    </location>
</feature>
<dbReference type="CDD" id="cd06579">
    <property type="entry name" value="TM_PBP1_transp_AraH_like"/>
    <property type="match status" value="1"/>
</dbReference>
<keyword evidence="9" id="KW-1185">Reference proteome</keyword>
<dbReference type="EMBL" id="PYGA01000011">
    <property type="protein sequence ID" value="PSK96496.1"/>
    <property type="molecule type" value="Genomic_DNA"/>
</dbReference>
<organism evidence="8 9">
    <name type="scientific">Murinocardiopsis flavida</name>
    <dbReference type="NCBI Taxonomy" id="645275"/>
    <lineage>
        <taxon>Bacteria</taxon>
        <taxon>Bacillati</taxon>
        <taxon>Actinomycetota</taxon>
        <taxon>Actinomycetes</taxon>
        <taxon>Streptosporangiales</taxon>
        <taxon>Nocardiopsidaceae</taxon>
        <taxon>Murinocardiopsis</taxon>
    </lineage>
</organism>
<feature type="transmembrane region" description="Helical" evidence="7">
    <location>
        <begin position="56"/>
        <end position="76"/>
    </location>
</feature>
<dbReference type="AlphaFoldDB" id="A0A2P8DH18"/>
<name>A0A2P8DH18_9ACTN</name>
<evidence type="ECO:0000256" key="6">
    <source>
        <dbReference type="SAM" id="MobiDB-lite"/>
    </source>
</evidence>
<feature type="transmembrane region" description="Helical" evidence="7">
    <location>
        <begin position="287"/>
        <end position="308"/>
    </location>
</feature>
<evidence type="ECO:0000256" key="4">
    <source>
        <dbReference type="ARBA" id="ARBA00022989"/>
    </source>
</evidence>
<evidence type="ECO:0000256" key="2">
    <source>
        <dbReference type="ARBA" id="ARBA00022475"/>
    </source>
</evidence>
<keyword evidence="3 7" id="KW-0812">Transmembrane</keyword>
<feature type="transmembrane region" description="Helical" evidence="7">
    <location>
        <begin position="314"/>
        <end position="332"/>
    </location>
</feature>
<evidence type="ECO:0000313" key="9">
    <source>
        <dbReference type="Proteomes" id="UP000240542"/>
    </source>
</evidence>
<feature type="transmembrane region" description="Helical" evidence="7">
    <location>
        <begin position="111"/>
        <end position="135"/>
    </location>
</feature>